<reference evidence="1 2" key="1">
    <citation type="submission" date="2015-05" db="EMBL/GenBank/DDBJ databases">
        <authorList>
            <person name="Wang D.B."/>
            <person name="Wang M."/>
        </authorList>
    </citation>
    <scope>NUCLEOTIDE SEQUENCE [LARGE SCALE GENOMIC DNA]</scope>
    <source>
        <strain evidence="1">VL1</strain>
    </source>
</reference>
<protein>
    <submittedName>
        <fullName evidence="1">Uncharacterized protein</fullName>
    </submittedName>
</protein>
<dbReference type="Proteomes" id="UP000044602">
    <property type="component" value="Unassembled WGS sequence"/>
</dbReference>
<accession>A0A0G4MFG0</accession>
<dbReference type="EMBL" id="CVQH01022382">
    <property type="protein sequence ID" value="CRK32942.1"/>
    <property type="molecule type" value="Genomic_DNA"/>
</dbReference>
<keyword evidence="2" id="KW-1185">Reference proteome</keyword>
<name>A0A0G4MFG0_VERLO</name>
<feature type="non-terminal residue" evidence="1">
    <location>
        <position position="1"/>
    </location>
</feature>
<dbReference type="AlphaFoldDB" id="A0A0G4MFG0"/>
<evidence type="ECO:0000313" key="1">
    <source>
        <dbReference type="EMBL" id="CRK32942.1"/>
    </source>
</evidence>
<proteinExistence type="predicted"/>
<organism evidence="1 2">
    <name type="scientific">Verticillium longisporum</name>
    <name type="common">Verticillium dahliae var. longisporum</name>
    <dbReference type="NCBI Taxonomy" id="100787"/>
    <lineage>
        <taxon>Eukaryota</taxon>
        <taxon>Fungi</taxon>
        <taxon>Dikarya</taxon>
        <taxon>Ascomycota</taxon>
        <taxon>Pezizomycotina</taxon>
        <taxon>Sordariomycetes</taxon>
        <taxon>Hypocreomycetidae</taxon>
        <taxon>Glomerellales</taxon>
        <taxon>Plectosphaerellaceae</taxon>
        <taxon>Verticillium</taxon>
    </lineage>
</organism>
<gene>
    <name evidence="1" type="ORF">BN1708_019154</name>
</gene>
<sequence>SGEEAHRASPPRHFYQRPLRGVLQLGDPDAQGPARLGDVQADCQAHARTARRHRAPRR</sequence>
<evidence type="ECO:0000313" key="2">
    <source>
        <dbReference type="Proteomes" id="UP000044602"/>
    </source>
</evidence>